<proteinExistence type="predicted"/>
<dbReference type="GO" id="GO:0003676">
    <property type="term" value="F:nucleic acid binding"/>
    <property type="evidence" value="ECO:0007669"/>
    <property type="project" value="InterPro"/>
</dbReference>
<organism evidence="1 2">
    <name type="scientific">Blumeria graminis f. sp. tritici</name>
    <dbReference type="NCBI Taxonomy" id="62690"/>
    <lineage>
        <taxon>Eukaryota</taxon>
        <taxon>Fungi</taxon>
        <taxon>Dikarya</taxon>
        <taxon>Ascomycota</taxon>
        <taxon>Pezizomycotina</taxon>
        <taxon>Leotiomycetes</taxon>
        <taxon>Erysiphales</taxon>
        <taxon>Erysiphaceae</taxon>
        <taxon>Blumeria</taxon>
    </lineage>
</organism>
<reference evidence="1 2" key="1">
    <citation type="submission" date="2018-08" db="EMBL/GenBank/DDBJ databases">
        <authorList>
            <person name="Muller C M."/>
        </authorList>
    </citation>
    <scope>NUCLEOTIDE SEQUENCE [LARGE SCALE GENOMIC DNA]</scope>
</reference>
<protein>
    <submittedName>
        <fullName evidence="1">Bgt-51354</fullName>
    </submittedName>
</protein>
<accession>A0A9X9MHY1</accession>
<keyword evidence="2" id="KW-1185">Reference proteome</keyword>
<evidence type="ECO:0000313" key="1">
    <source>
        <dbReference type="EMBL" id="VDB88047.1"/>
    </source>
</evidence>
<dbReference type="InterPro" id="IPR036397">
    <property type="entry name" value="RNaseH_sf"/>
</dbReference>
<dbReference type="Gene3D" id="3.30.420.10">
    <property type="entry name" value="Ribonuclease H-like superfamily/Ribonuclease H"/>
    <property type="match status" value="1"/>
</dbReference>
<dbReference type="AlphaFoldDB" id="A0A9X9MHY1"/>
<evidence type="ECO:0000313" key="2">
    <source>
        <dbReference type="Proteomes" id="UP000324639"/>
    </source>
</evidence>
<dbReference type="EMBL" id="LR026989">
    <property type="protein sequence ID" value="VDB88047.1"/>
    <property type="molecule type" value="Genomic_DNA"/>
</dbReference>
<name>A0A9X9MHY1_BLUGR</name>
<dbReference type="Proteomes" id="UP000324639">
    <property type="component" value="Chromosome Bgt_-06"/>
</dbReference>
<sequence>MVSMRPWLSVMQDNAFNHAAAGTMEEVRQGLIRPIFWPANLPDPNLIEAVWNKMKDCNGL</sequence>
<gene>
    <name evidence="1" type="ORF">BGT96224V316_LOCUS4291</name>
</gene>